<keyword evidence="2" id="KW-1185">Reference proteome</keyword>
<proteinExistence type="predicted"/>
<evidence type="ECO:0000313" key="2">
    <source>
        <dbReference type="Proteomes" id="UP000800235"/>
    </source>
</evidence>
<accession>A0A9P4NIF4</accession>
<reference evidence="1" key="1">
    <citation type="journal article" date="2020" name="Stud. Mycol.">
        <title>101 Dothideomycetes genomes: a test case for predicting lifestyles and emergence of pathogens.</title>
        <authorList>
            <person name="Haridas S."/>
            <person name="Albert R."/>
            <person name="Binder M."/>
            <person name="Bloem J."/>
            <person name="Labutti K."/>
            <person name="Salamov A."/>
            <person name="Andreopoulos B."/>
            <person name="Baker S."/>
            <person name="Barry K."/>
            <person name="Bills G."/>
            <person name="Bluhm B."/>
            <person name="Cannon C."/>
            <person name="Castanera R."/>
            <person name="Culley D."/>
            <person name="Daum C."/>
            <person name="Ezra D."/>
            <person name="Gonzalez J."/>
            <person name="Henrissat B."/>
            <person name="Kuo A."/>
            <person name="Liang C."/>
            <person name="Lipzen A."/>
            <person name="Lutzoni F."/>
            <person name="Magnuson J."/>
            <person name="Mondo S."/>
            <person name="Nolan M."/>
            <person name="Ohm R."/>
            <person name="Pangilinan J."/>
            <person name="Park H.-J."/>
            <person name="Ramirez L."/>
            <person name="Alfaro M."/>
            <person name="Sun H."/>
            <person name="Tritt A."/>
            <person name="Yoshinaga Y."/>
            <person name="Zwiers L.-H."/>
            <person name="Turgeon B."/>
            <person name="Goodwin S."/>
            <person name="Spatafora J."/>
            <person name="Crous P."/>
            <person name="Grigoriev I."/>
        </authorList>
    </citation>
    <scope>NUCLEOTIDE SEQUENCE</scope>
    <source>
        <strain evidence="1">CBS 130266</strain>
    </source>
</reference>
<dbReference type="AlphaFoldDB" id="A0A9P4NIF4"/>
<organism evidence="1 2">
    <name type="scientific">Tothia fuscella</name>
    <dbReference type="NCBI Taxonomy" id="1048955"/>
    <lineage>
        <taxon>Eukaryota</taxon>
        <taxon>Fungi</taxon>
        <taxon>Dikarya</taxon>
        <taxon>Ascomycota</taxon>
        <taxon>Pezizomycotina</taxon>
        <taxon>Dothideomycetes</taxon>
        <taxon>Pleosporomycetidae</taxon>
        <taxon>Venturiales</taxon>
        <taxon>Cylindrosympodiaceae</taxon>
        <taxon>Tothia</taxon>
    </lineage>
</organism>
<dbReference type="Proteomes" id="UP000800235">
    <property type="component" value="Unassembled WGS sequence"/>
</dbReference>
<comment type="caution">
    <text evidence="1">The sequence shown here is derived from an EMBL/GenBank/DDBJ whole genome shotgun (WGS) entry which is preliminary data.</text>
</comment>
<gene>
    <name evidence="1" type="ORF">EJ08DRAFT_701307</name>
</gene>
<sequence length="125" mass="15150">MSSGLRIDQWQPEPPQLPPSVGQILTHRRHLRIAQHLDYIRDFVQHQIPPPAWTYETINQDLNDDEGSPDREQLFGKVNAVIDLYSERDRGVVRHWEIDWRAVMQEKRDEYKYEHEHEYGYDNRW</sequence>
<protein>
    <submittedName>
        <fullName evidence="1">Uncharacterized protein</fullName>
    </submittedName>
</protein>
<dbReference type="EMBL" id="MU007084">
    <property type="protein sequence ID" value="KAF2423182.1"/>
    <property type="molecule type" value="Genomic_DNA"/>
</dbReference>
<evidence type="ECO:0000313" key="1">
    <source>
        <dbReference type="EMBL" id="KAF2423182.1"/>
    </source>
</evidence>
<name>A0A9P4NIF4_9PEZI</name>